<keyword evidence="3" id="KW-1185">Reference proteome</keyword>
<protein>
    <submittedName>
        <fullName evidence="2">HEAT repeat domain-containing protein</fullName>
    </submittedName>
</protein>
<name>A0A9X1MJ58_9BACT</name>
<evidence type="ECO:0000256" key="1">
    <source>
        <dbReference type="SAM" id="MobiDB-lite"/>
    </source>
</evidence>
<proteinExistence type="predicted"/>
<evidence type="ECO:0000313" key="3">
    <source>
        <dbReference type="Proteomes" id="UP001139103"/>
    </source>
</evidence>
<dbReference type="Gene3D" id="1.25.10.10">
    <property type="entry name" value="Leucine-rich Repeat Variant"/>
    <property type="match status" value="1"/>
</dbReference>
<gene>
    <name evidence="2" type="ORF">LOC68_03900</name>
</gene>
<sequence>MLALRTLAILLLVVLSTTGCFALRPRLELPPSASPEDDFDALLETSKESSQEPSEAETPPRTEISRKLEIANAERRLTSTIQLPSKSGLRGKEVETDGWRITAADRRFLTSYFRQPHWRHRELDSVLQDKQRDEILSAAAEAENPQVLATAAIGQTRRGQVNATALIDAIENRDLPTSTRCAALEALALAGEQVAIDQLYESRDEWMAPRETKAAEVLSAEKLEAELMYALAIREHVRSDERVLEALASNYDDVRAAALDAMYLDWNGQTPKEAQLLLEDRAEMVSAAARRTAAPLGDLQRAIGSPSMSIRRDAVCGMARCKDQAAADVLAAIDENSAIVCVLAAIDVWVIRGEFDRIADFASSTEHRIRCAVAEQLAIDRELRMQAVAPKLLGDSSTLVRDLTLDSLEHWPKRSATETMLTALRTIESPYSGKVIAQRLAMRLGEPKPAADETVEQSLQRLENAWRSEFGSLGGEGESPVKKGISREAALQTMQLVQQYEQATSDAEANEIRRQLMTRRELILDTLDQLAPELREVPLPRLQANVLPEIDADFAHWKQTLEKDEALRLSALRALEEASRKHQLNQYLLEQISLSCRLDAPEEEMHAILEIVKLDRRPAAARIVGLALHHRAATVRRLSIAWCERFTNQDYGGILSTMVTDKDRGVRLAAAVTLRHYPGSTTETVLLQTLADDDAELAVAAAGSLAYLHVQEGVDALNRFSRDRVERTRRLAVEAMGTSGEQLLIPTLIRTLGDSKSVQHAALIALPKVVGEDVAAREKGFRDANSQVAAWQTWYAGQVGTPE</sequence>
<dbReference type="RefSeq" id="WP_230215981.1">
    <property type="nucleotide sequence ID" value="NZ_JAJKFT010000004.1"/>
</dbReference>
<evidence type="ECO:0000313" key="2">
    <source>
        <dbReference type="EMBL" id="MCC9627526.1"/>
    </source>
</evidence>
<dbReference type="Pfam" id="PF13646">
    <property type="entry name" value="HEAT_2"/>
    <property type="match status" value="1"/>
</dbReference>
<organism evidence="2 3">
    <name type="scientific">Blastopirellula sediminis</name>
    <dbReference type="NCBI Taxonomy" id="2894196"/>
    <lineage>
        <taxon>Bacteria</taxon>
        <taxon>Pseudomonadati</taxon>
        <taxon>Planctomycetota</taxon>
        <taxon>Planctomycetia</taxon>
        <taxon>Pirellulales</taxon>
        <taxon>Pirellulaceae</taxon>
        <taxon>Blastopirellula</taxon>
    </lineage>
</organism>
<comment type="caution">
    <text evidence="2">The sequence shown here is derived from an EMBL/GenBank/DDBJ whole genome shotgun (WGS) entry which is preliminary data.</text>
</comment>
<dbReference type="PROSITE" id="PS51257">
    <property type="entry name" value="PROKAR_LIPOPROTEIN"/>
    <property type="match status" value="1"/>
</dbReference>
<dbReference type="EMBL" id="JAJKFT010000004">
    <property type="protein sequence ID" value="MCC9627526.1"/>
    <property type="molecule type" value="Genomic_DNA"/>
</dbReference>
<dbReference type="InterPro" id="IPR016024">
    <property type="entry name" value="ARM-type_fold"/>
</dbReference>
<dbReference type="Proteomes" id="UP001139103">
    <property type="component" value="Unassembled WGS sequence"/>
</dbReference>
<dbReference type="InterPro" id="IPR011989">
    <property type="entry name" value="ARM-like"/>
</dbReference>
<accession>A0A9X1MJ58</accession>
<dbReference type="SUPFAM" id="SSF48371">
    <property type="entry name" value="ARM repeat"/>
    <property type="match status" value="1"/>
</dbReference>
<dbReference type="AlphaFoldDB" id="A0A9X1MJ58"/>
<reference evidence="2" key="1">
    <citation type="submission" date="2021-11" db="EMBL/GenBank/DDBJ databases">
        <title>Genome sequence.</title>
        <authorList>
            <person name="Sun Q."/>
        </authorList>
    </citation>
    <scope>NUCLEOTIDE SEQUENCE</scope>
    <source>
        <strain evidence="2">JC732</strain>
    </source>
</reference>
<feature type="region of interest" description="Disordered" evidence="1">
    <location>
        <begin position="45"/>
        <end position="66"/>
    </location>
</feature>